<reference evidence="3 4" key="1">
    <citation type="journal article" date="2016" name="Nat. Commun.">
        <title>Thousands of microbial genomes shed light on interconnected biogeochemical processes in an aquifer system.</title>
        <authorList>
            <person name="Anantharaman K."/>
            <person name="Brown C.T."/>
            <person name="Hug L.A."/>
            <person name="Sharon I."/>
            <person name="Castelle C.J."/>
            <person name="Probst A.J."/>
            <person name="Thomas B.C."/>
            <person name="Singh A."/>
            <person name="Wilkins M.J."/>
            <person name="Karaoz U."/>
            <person name="Brodie E.L."/>
            <person name="Williams K.H."/>
            <person name="Hubbard S.S."/>
            <person name="Banfield J.F."/>
        </authorList>
    </citation>
    <scope>NUCLEOTIDE SEQUENCE [LARGE SCALE GENOMIC DNA]</scope>
</reference>
<dbReference type="SMART" id="SM00471">
    <property type="entry name" value="HDc"/>
    <property type="match status" value="1"/>
</dbReference>
<dbReference type="NCBIfam" id="TIGR00277">
    <property type="entry name" value="HDIG"/>
    <property type="match status" value="1"/>
</dbReference>
<dbReference type="InterPro" id="IPR003607">
    <property type="entry name" value="HD/PDEase_dom"/>
</dbReference>
<dbReference type="EMBL" id="MFIW01000009">
    <property type="protein sequence ID" value="OGF98100.1"/>
    <property type="molecule type" value="Genomic_DNA"/>
</dbReference>
<dbReference type="Gene3D" id="1.10.3210.10">
    <property type="entry name" value="Hypothetical protein af1432"/>
    <property type="match status" value="1"/>
</dbReference>
<name>A0A1F5YD39_9BACT</name>
<dbReference type="Pfam" id="PF13487">
    <property type="entry name" value="HD_5"/>
    <property type="match status" value="1"/>
</dbReference>
<dbReference type="InterPro" id="IPR011990">
    <property type="entry name" value="TPR-like_helical_dom_sf"/>
</dbReference>
<evidence type="ECO:0000259" key="2">
    <source>
        <dbReference type="PROSITE" id="PS51832"/>
    </source>
</evidence>
<dbReference type="InterPro" id="IPR052020">
    <property type="entry name" value="Cyclic_di-GMP/3'3'-cGAMP_PDE"/>
</dbReference>
<evidence type="ECO:0000313" key="3">
    <source>
        <dbReference type="EMBL" id="OGF98100.1"/>
    </source>
</evidence>
<dbReference type="AlphaFoldDB" id="A0A1F5YD39"/>
<dbReference type="PROSITE" id="PS51831">
    <property type="entry name" value="HD"/>
    <property type="match status" value="1"/>
</dbReference>
<dbReference type="InterPro" id="IPR006675">
    <property type="entry name" value="HDIG_dom"/>
</dbReference>
<feature type="domain" description="HD-GYP" evidence="2">
    <location>
        <begin position="162"/>
        <end position="357"/>
    </location>
</feature>
<dbReference type="SUPFAM" id="SSF109604">
    <property type="entry name" value="HD-domain/PDEase-like"/>
    <property type="match status" value="1"/>
</dbReference>
<evidence type="ECO:0000313" key="4">
    <source>
        <dbReference type="Proteomes" id="UP000179034"/>
    </source>
</evidence>
<dbReference type="InterPro" id="IPR037522">
    <property type="entry name" value="HD_GYP_dom"/>
</dbReference>
<dbReference type="InterPro" id="IPR019734">
    <property type="entry name" value="TPR_rpt"/>
</dbReference>
<dbReference type="PANTHER" id="PTHR45228:SF4">
    <property type="entry name" value="LIPOPROTEIN"/>
    <property type="match status" value="1"/>
</dbReference>
<dbReference type="InterPro" id="IPR006674">
    <property type="entry name" value="HD_domain"/>
</dbReference>
<dbReference type="Proteomes" id="UP000179034">
    <property type="component" value="Unassembled WGS sequence"/>
</dbReference>
<dbReference type="PANTHER" id="PTHR45228">
    <property type="entry name" value="CYCLIC DI-GMP PHOSPHODIESTERASE TM_0186-RELATED"/>
    <property type="match status" value="1"/>
</dbReference>
<organism evidence="3 4">
    <name type="scientific">Candidatus Glassbacteria bacterium RBG_16_58_8</name>
    <dbReference type="NCBI Taxonomy" id="1817866"/>
    <lineage>
        <taxon>Bacteria</taxon>
        <taxon>Candidatus Glassiibacteriota</taxon>
    </lineage>
</organism>
<sequence length="384" mass="43875">MYYRDRRKGGDAVRYYEKSLETSLELGETVLIGIASLNIALAKSHLNDLEGAKGYCGQAFEIFRKLDDKLGIAESHLCLGIINRHKKRYAMARNSIGKSIQLNRRIQNNLGLAEAFREMALLYWDQGKSKQVLKYLGKSFRVFRELKATRYVADIDKQIRDLEEIYFRIAREMGEEVESKDTYTFGHCQRVARYAVRLAEELDLSENEIKAILVAAFLHDLGKVKIPKEILIKPKKLTPDEYLAVTYHPAWGVEMLESVEFPWEVKSLILHHQERYDGQGYPEGLAGKKIPLGARIIAIADFFDALTTDRPYRKAMSLEETFALMVREREKILDPQLLDVFLSLVRKRFPPGKSLLGQMVCQGLSESASTGQMKSPAPRRKVPA</sequence>
<feature type="domain" description="HD" evidence="1">
    <location>
        <begin position="184"/>
        <end position="306"/>
    </location>
</feature>
<dbReference type="CDD" id="cd00077">
    <property type="entry name" value="HDc"/>
    <property type="match status" value="1"/>
</dbReference>
<comment type="caution">
    <text evidence="3">The sequence shown here is derived from an EMBL/GenBank/DDBJ whole genome shotgun (WGS) entry which is preliminary data.</text>
</comment>
<accession>A0A1F5YD39</accession>
<gene>
    <name evidence="3" type="ORF">A2Z06_00910</name>
</gene>
<protein>
    <submittedName>
        <fullName evidence="3">Uncharacterized protein</fullName>
    </submittedName>
</protein>
<proteinExistence type="predicted"/>
<dbReference type="Gene3D" id="1.25.40.10">
    <property type="entry name" value="Tetratricopeptide repeat domain"/>
    <property type="match status" value="1"/>
</dbReference>
<dbReference type="PROSITE" id="PS51832">
    <property type="entry name" value="HD_GYP"/>
    <property type="match status" value="1"/>
</dbReference>
<dbReference type="SMART" id="SM00028">
    <property type="entry name" value="TPR"/>
    <property type="match status" value="3"/>
</dbReference>
<dbReference type="SUPFAM" id="SSF48452">
    <property type="entry name" value="TPR-like"/>
    <property type="match status" value="1"/>
</dbReference>
<evidence type="ECO:0000259" key="1">
    <source>
        <dbReference type="PROSITE" id="PS51831"/>
    </source>
</evidence>